<dbReference type="InterPro" id="IPR002716">
    <property type="entry name" value="PIN_dom"/>
</dbReference>
<dbReference type="AlphaFoldDB" id="A0A327P0Q3"/>
<dbReference type="RefSeq" id="WP_111612720.1">
    <property type="nucleotide sequence ID" value="NZ_QLLK01000011.1"/>
</dbReference>
<dbReference type="Pfam" id="PF01850">
    <property type="entry name" value="PIN"/>
    <property type="match status" value="1"/>
</dbReference>
<dbReference type="OrthoDB" id="9811788at2"/>
<dbReference type="Gene3D" id="3.40.50.1010">
    <property type="entry name" value="5'-nuclease"/>
    <property type="match status" value="1"/>
</dbReference>
<feature type="domain" description="PIN" evidence="1">
    <location>
        <begin position="4"/>
        <end position="116"/>
    </location>
</feature>
<dbReference type="Proteomes" id="UP000249610">
    <property type="component" value="Unassembled WGS sequence"/>
</dbReference>
<dbReference type="SUPFAM" id="SSF88723">
    <property type="entry name" value="PIN domain-like"/>
    <property type="match status" value="1"/>
</dbReference>
<gene>
    <name evidence="2" type="ORF">LV83_03389</name>
</gene>
<evidence type="ECO:0000313" key="2">
    <source>
        <dbReference type="EMBL" id="RAI85945.1"/>
    </source>
</evidence>
<evidence type="ECO:0000259" key="1">
    <source>
        <dbReference type="Pfam" id="PF01850"/>
    </source>
</evidence>
<dbReference type="EMBL" id="QLLK01000011">
    <property type="protein sequence ID" value="RAI85945.1"/>
    <property type="molecule type" value="Genomic_DNA"/>
</dbReference>
<sequence>MNRVLIDTSIWIEFFKANPVYFEPFLEVIDHAEIFSIELIFAELMQGAKGKREIEMIDKFYLQMNIVDSPGIIYQAGIFARDNKLLNRGIGLVDSVFISTAISLDLEIWTLDKKILDFVEKKNIFSGLT</sequence>
<dbReference type="InterPro" id="IPR029060">
    <property type="entry name" value="PIN-like_dom_sf"/>
</dbReference>
<reference evidence="2 3" key="1">
    <citation type="submission" date="2018-06" db="EMBL/GenBank/DDBJ databases">
        <title>Genomic Encyclopedia of Archaeal and Bacterial Type Strains, Phase II (KMG-II): from individual species to whole genera.</title>
        <authorList>
            <person name="Goeker M."/>
        </authorList>
    </citation>
    <scope>NUCLEOTIDE SEQUENCE [LARGE SCALE GENOMIC DNA]</scope>
    <source>
        <strain evidence="2 3">DSM 23446</strain>
    </source>
</reference>
<keyword evidence="3" id="KW-1185">Reference proteome</keyword>
<protein>
    <recommendedName>
        <fullName evidence="1">PIN domain-containing protein</fullName>
    </recommendedName>
</protein>
<organism evidence="2 3">
    <name type="scientific">Algoriphagus yeomjeoni</name>
    <dbReference type="NCBI Taxonomy" id="291403"/>
    <lineage>
        <taxon>Bacteria</taxon>
        <taxon>Pseudomonadati</taxon>
        <taxon>Bacteroidota</taxon>
        <taxon>Cytophagia</taxon>
        <taxon>Cytophagales</taxon>
        <taxon>Cyclobacteriaceae</taxon>
        <taxon>Algoriphagus</taxon>
    </lineage>
</organism>
<name>A0A327P0Q3_9BACT</name>
<proteinExistence type="predicted"/>
<evidence type="ECO:0000313" key="3">
    <source>
        <dbReference type="Proteomes" id="UP000249610"/>
    </source>
</evidence>
<comment type="caution">
    <text evidence="2">The sequence shown here is derived from an EMBL/GenBank/DDBJ whole genome shotgun (WGS) entry which is preliminary data.</text>
</comment>
<accession>A0A327P0Q3</accession>